<feature type="transmembrane region" description="Helical" evidence="1">
    <location>
        <begin position="197"/>
        <end position="220"/>
    </location>
</feature>
<name>A0A812T2H8_9DINO</name>
<organism evidence="2 3">
    <name type="scientific">Symbiodinium necroappetens</name>
    <dbReference type="NCBI Taxonomy" id="1628268"/>
    <lineage>
        <taxon>Eukaryota</taxon>
        <taxon>Sar</taxon>
        <taxon>Alveolata</taxon>
        <taxon>Dinophyceae</taxon>
        <taxon>Suessiales</taxon>
        <taxon>Symbiodiniaceae</taxon>
        <taxon>Symbiodinium</taxon>
    </lineage>
</organism>
<proteinExistence type="predicted"/>
<dbReference type="OrthoDB" id="425519at2759"/>
<accession>A0A812T2H8</accession>
<protein>
    <submittedName>
        <fullName evidence="2">Uncharacterized protein</fullName>
    </submittedName>
</protein>
<reference evidence="2" key="1">
    <citation type="submission" date="2021-02" db="EMBL/GenBank/DDBJ databases">
        <authorList>
            <person name="Dougan E. K."/>
            <person name="Rhodes N."/>
            <person name="Thang M."/>
            <person name="Chan C."/>
        </authorList>
    </citation>
    <scope>NUCLEOTIDE SEQUENCE</scope>
</reference>
<gene>
    <name evidence="2" type="ORF">SNEC2469_LOCUS14322</name>
</gene>
<dbReference type="EMBL" id="CAJNJA010022942">
    <property type="protein sequence ID" value="CAE7502683.1"/>
    <property type="molecule type" value="Genomic_DNA"/>
</dbReference>
<comment type="caution">
    <text evidence="2">The sequence shown here is derived from an EMBL/GenBank/DDBJ whole genome shotgun (WGS) entry which is preliminary data.</text>
</comment>
<evidence type="ECO:0000313" key="3">
    <source>
        <dbReference type="Proteomes" id="UP000601435"/>
    </source>
</evidence>
<keyword evidence="1" id="KW-0472">Membrane</keyword>
<dbReference type="Proteomes" id="UP000601435">
    <property type="component" value="Unassembled WGS sequence"/>
</dbReference>
<keyword evidence="3" id="KW-1185">Reference proteome</keyword>
<evidence type="ECO:0000256" key="1">
    <source>
        <dbReference type="SAM" id="Phobius"/>
    </source>
</evidence>
<evidence type="ECO:0000313" key="2">
    <source>
        <dbReference type="EMBL" id="CAE7502683.1"/>
    </source>
</evidence>
<keyword evidence="1" id="KW-1133">Transmembrane helix</keyword>
<sequence>MSRDEVFAHLQNHTILHLGGMHFTGLTLLAEAVSQSSDVAGMRHQEGSDRRKAHWVSDISNDGIFLQSVYPKFGLDHKQFFFRKWISKYAKKIFPQSMVEKSNWMTLRDGIGRFALHPDHRVNERSSLVEPRAQVHLFSEWALFWDLGKKVLLEKSHSNLVASPFLHSLWGLDRTSSPARFLFLQRHPLAGRCDGGLVLGFSGFMFFLGLYLGFCGFRALQCALLRQL</sequence>
<dbReference type="AlphaFoldDB" id="A0A812T2H8"/>
<keyword evidence="1" id="KW-0812">Transmembrane</keyword>